<protein>
    <submittedName>
        <fullName evidence="1">Uncharacterized protein</fullName>
    </submittedName>
</protein>
<gene>
    <name evidence="1" type="ORF">B0H15DRAFT_785085</name>
</gene>
<name>A0AAD6TZZ2_9AGAR</name>
<organism evidence="1 2">
    <name type="scientific">Mycena belliarum</name>
    <dbReference type="NCBI Taxonomy" id="1033014"/>
    <lineage>
        <taxon>Eukaryota</taxon>
        <taxon>Fungi</taxon>
        <taxon>Dikarya</taxon>
        <taxon>Basidiomycota</taxon>
        <taxon>Agaricomycotina</taxon>
        <taxon>Agaricomycetes</taxon>
        <taxon>Agaricomycetidae</taxon>
        <taxon>Agaricales</taxon>
        <taxon>Marasmiineae</taxon>
        <taxon>Mycenaceae</taxon>
        <taxon>Mycena</taxon>
    </lineage>
</organism>
<proteinExistence type="predicted"/>
<dbReference type="AlphaFoldDB" id="A0AAD6TZZ2"/>
<accession>A0AAD6TZZ2</accession>
<evidence type="ECO:0000313" key="2">
    <source>
        <dbReference type="Proteomes" id="UP001222325"/>
    </source>
</evidence>
<sequence>MDHRIEERVVRLNRETTLEVLYSYPLDATVEYPETSSTGFVGHLFRINPKKWENPVLNIAYSRGKPGGQTVAGREKTTEILLSSQTGESVPCVLSHTTCTFLSDVKERLQNDRDERVQSSSPSKDVFLRTSAYLSALQKLGCSRPLCETTFLSATEEEERDARDLYLFQTQRGYRMKEGICEGRIVFDYDERGVPYISCEHYKPTSNKDHFHDHGIHHGAYDIDYLEAVITGDMEEAARIEDLARDQGYGPCVECTTVSNFSTQKANCPVPHRDPNGALIQPLLQRLPCLSKFRVYEPLEEYRTECPFILIVTGGVHTHPVPLPTKTPPQVRSALMTLFDQLGEDLPDITPRRFIRHPIVKAFLRNKFPDIVSPTLADWHVSLSNRSHVRAYIKQALEIHYPFGTGWAGVVNLREYQDTHLPKESHYIRRILALNIDPEDDVDEDEDPVDKKDNLLRIIVCMTPEASRRLLRSGRYLQSDIGFKRIIGFKEFEVAGMERDANTSLTFIRIFLNRMSAHAHQRVFEEIEAIVFEDTGSHIKWHHVHGTGPDDYGSMILSWAADQHRGQAKGLGLHLQKIAASLPKKRDLYETNRFIQDLSPYEHLHRIYRVCTVHYYRLVQLAAVPEQVRWLMRSLVCLEHANWQTTLDEISARGGKVAQDWLNNKLSSGFVFEGICWEKSFIPLEIWNAGDSNSNLVESVHRDVNQDGVHCTLVGGLKKGQNFDTLKFKSLEVYENFGIRPSYKTGHISENALVNLKRRDNQKHKYIAAEDDKLVAMNQKIQTALDKLVHAGRAVEAKERQLEKEKDISKRSRLEAEISKKTVAESKARNALEKLTSKAKELEATGSGRVVIARQLIGGGC</sequence>
<comment type="caution">
    <text evidence="1">The sequence shown here is derived from an EMBL/GenBank/DDBJ whole genome shotgun (WGS) entry which is preliminary data.</text>
</comment>
<dbReference type="EMBL" id="JARJCN010000041">
    <property type="protein sequence ID" value="KAJ7083296.1"/>
    <property type="molecule type" value="Genomic_DNA"/>
</dbReference>
<dbReference type="Proteomes" id="UP001222325">
    <property type="component" value="Unassembled WGS sequence"/>
</dbReference>
<keyword evidence="2" id="KW-1185">Reference proteome</keyword>
<reference evidence="1" key="1">
    <citation type="submission" date="2023-03" db="EMBL/GenBank/DDBJ databases">
        <title>Massive genome expansion in bonnet fungi (Mycena s.s.) driven by repeated elements and novel gene families across ecological guilds.</title>
        <authorList>
            <consortium name="Lawrence Berkeley National Laboratory"/>
            <person name="Harder C.B."/>
            <person name="Miyauchi S."/>
            <person name="Viragh M."/>
            <person name="Kuo A."/>
            <person name="Thoen E."/>
            <person name="Andreopoulos B."/>
            <person name="Lu D."/>
            <person name="Skrede I."/>
            <person name="Drula E."/>
            <person name="Henrissat B."/>
            <person name="Morin E."/>
            <person name="Kohler A."/>
            <person name="Barry K."/>
            <person name="LaButti K."/>
            <person name="Morin E."/>
            <person name="Salamov A."/>
            <person name="Lipzen A."/>
            <person name="Mereny Z."/>
            <person name="Hegedus B."/>
            <person name="Baldrian P."/>
            <person name="Stursova M."/>
            <person name="Weitz H."/>
            <person name="Taylor A."/>
            <person name="Grigoriev I.V."/>
            <person name="Nagy L.G."/>
            <person name="Martin F."/>
            <person name="Kauserud H."/>
        </authorList>
    </citation>
    <scope>NUCLEOTIDE SEQUENCE</scope>
    <source>
        <strain evidence="1">CBHHK173m</strain>
    </source>
</reference>
<evidence type="ECO:0000313" key="1">
    <source>
        <dbReference type="EMBL" id="KAJ7083296.1"/>
    </source>
</evidence>